<comment type="caution">
    <text evidence="2">The sequence shown here is derived from an EMBL/GenBank/DDBJ whole genome shotgun (WGS) entry which is preliminary data.</text>
</comment>
<dbReference type="Proteomes" id="UP000664940">
    <property type="component" value="Unassembled WGS sequence"/>
</dbReference>
<protein>
    <submittedName>
        <fullName evidence="2">Uncharacterized protein</fullName>
    </submittedName>
</protein>
<proteinExistence type="predicted"/>
<evidence type="ECO:0000313" key="3">
    <source>
        <dbReference type="Proteomes" id="UP000664940"/>
    </source>
</evidence>
<feature type="region of interest" description="Disordered" evidence="1">
    <location>
        <begin position="64"/>
        <end position="92"/>
    </location>
</feature>
<reference evidence="2 3" key="1">
    <citation type="journal article" date="2020" name="Nature">
        <title>Six reference-quality genomes reveal evolution of bat adaptations.</title>
        <authorList>
            <person name="Jebb D."/>
            <person name="Huang Z."/>
            <person name="Pippel M."/>
            <person name="Hughes G.M."/>
            <person name="Lavrichenko K."/>
            <person name="Devanna P."/>
            <person name="Winkler S."/>
            <person name="Jermiin L.S."/>
            <person name="Skirmuntt E.C."/>
            <person name="Katzourakis A."/>
            <person name="Burkitt-Gray L."/>
            <person name="Ray D.A."/>
            <person name="Sullivan K.A.M."/>
            <person name="Roscito J.G."/>
            <person name="Kirilenko B.M."/>
            <person name="Davalos L.M."/>
            <person name="Corthals A.P."/>
            <person name="Power M.L."/>
            <person name="Jones G."/>
            <person name="Ransome R.D."/>
            <person name="Dechmann D.K.N."/>
            <person name="Locatelli A.G."/>
            <person name="Puechmaille S.J."/>
            <person name="Fedrigo O."/>
            <person name="Jarvis E.D."/>
            <person name="Hiller M."/>
            <person name="Vernes S.C."/>
            <person name="Myers E.W."/>
            <person name="Teeling E.C."/>
        </authorList>
    </citation>
    <scope>NUCLEOTIDE SEQUENCE [LARGE SCALE GENOMIC DNA]</scope>
    <source>
        <strain evidence="2">Bat1K_MPI-CBG_1</strain>
    </source>
</reference>
<evidence type="ECO:0000256" key="1">
    <source>
        <dbReference type="SAM" id="MobiDB-lite"/>
    </source>
</evidence>
<evidence type="ECO:0000313" key="2">
    <source>
        <dbReference type="EMBL" id="KAF6130895.1"/>
    </source>
</evidence>
<dbReference type="EMBL" id="JABVXQ010000001">
    <property type="protein sequence ID" value="KAF6130895.1"/>
    <property type="molecule type" value="Genomic_DNA"/>
</dbReference>
<sequence>MQLRGRGGPQARWGSVGDSQCEHLGVPPHLWVGDPFPGSQLPVRHSLHVPESFFIPGQQLSPSSSWAPGTHPLLGEGLGVTPEPSAASGGGRAVQTEFKSAVHGVLWELEAWHVQSGSAFAVFLWVSSEDGDDWEFLAP</sequence>
<gene>
    <name evidence="2" type="ORF">HJG60_007852</name>
</gene>
<dbReference type="AlphaFoldDB" id="A0A834BMR8"/>
<name>A0A834BMR8_9CHIR</name>
<organism evidence="2 3">
    <name type="scientific">Phyllostomus discolor</name>
    <name type="common">pale spear-nosed bat</name>
    <dbReference type="NCBI Taxonomy" id="89673"/>
    <lineage>
        <taxon>Eukaryota</taxon>
        <taxon>Metazoa</taxon>
        <taxon>Chordata</taxon>
        <taxon>Craniata</taxon>
        <taxon>Vertebrata</taxon>
        <taxon>Euteleostomi</taxon>
        <taxon>Mammalia</taxon>
        <taxon>Eutheria</taxon>
        <taxon>Laurasiatheria</taxon>
        <taxon>Chiroptera</taxon>
        <taxon>Yangochiroptera</taxon>
        <taxon>Phyllostomidae</taxon>
        <taxon>Phyllostominae</taxon>
        <taxon>Phyllostomus</taxon>
    </lineage>
</organism>
<accession>A0A834BMR8</accession>